<sequence>MRETIRKNDYFVLVSCFLLGILAEITFFQVEIGLSMLLFISCFYIVFFLRFRLSAFHHRRIGILLMVMIWMLSATYLLFGETIFYSWNNIIIPILMFIHIIVVTRPNTFVWGTTKFIRTMGEKLMEVGQYDFQLILRFGKFLRQKKIFTIISSIVLIMLCFIIYINWFMPFFRVIIISMFVFGMFQVLRYPKNDEQQYLIILQKKKSLHYKPMFIVSFLLNLIGIILYAVVTVEIVPMFYMTILWTACTLFFFYIALGRIRNTHLLLNISYSTLIVVNSLFLYKTMQVAMDTYASAWTIRSFTAYLGLFYIAFLLMYTLIRIWASRISLTHFYFIIGIIFYTMLNVIQLEQFVANEYNEKNINGNEVNVQQLSYPGWIRLMEIYDHNDDDAIDKFLAEQYDQEKNVTHLFSYNFLREQFLEYYHAWINERG</sequence>
<evidence type="ECO:0008006" key="4">
    <source>
        <dbReference type="Google" id="ProtNLM"/>
    </source>
</evidence>
<evidence type="ECO:0000256" key="1">
    <source>
        <dbReference type="SAM" id="Phobius"/>
    </source>
</evidence>
<feature type="transmembrane region" description="Helical" evidence="1">
    <location>
        <begin position="264"/>
        <end position="282"/>
    </location>
</feature>
<dbReference type="AlphaFoldDB" id="A0A9D1PQT3"/>
<accession>A0A9D1PQT3</accession>
<dbReference type="EMBL" id="DXHX01000175">
    <property type="protein sequence ID" value="HIV75878.1"/>
    <property type="molecule type" value="Genomic_DNA"/>
</dbReference>
<evidence type="ECO:0000313" key="2">
    <source>
        <dbReference type="EMBL" id="HIV75878.1"/>
    </source>
</evidence>
<reference evidence="2" key="1">
    <citation type="journal article" date="2021" name="PeerJ">
        <title>Extensive microbial diversity within the chicken gut microbiome revealed by metagenomics and culture.</title>
        <authorList>
            <person name="Gilroy R."/>
            <person name="Ravi A."/>
            <person name="Getino M."/>
            <person name="Pursley I."/>
            <person name="Horton D.L."/>
            <person name="Alikhan N.F."/>
            <person name="Baker D."/>
            <person name="Gharbi K."/>
            <person name="Hall N."/>
            <person name="Watson M."/>
            <person name="Adriaenssens E.M."/>
            <person name="Foster-Nyarko E."/>
            <person name="Jarju S."/>
            <person name="Secka A."/>
            <person name="Antonio M."/>
            <person name="Oren A."/>
            <person name="Chaudhuri R.R."/>
            <person name="La Ragione R."/>
            <person name="Hildebrand F."/>
            <person name="Pallen M.J."/>
        </authorList>
    </citation>
    <scope>NUCLEOTIDE SEQUENCE</scope>
    <source>
        <strain evidence="2">CHK169-2315</strain>
    </source>
</reference>
<organism evidence="2 3">
    <name type="scientific">Candidatus Pseudogracilibacillus intestinigallinarum</name>
    <dbReference type="NCBI Taxonomy" id="2838742"/>
    <lineage>
        <taxon>Bacteria</taxon>
        <taxon>Bacillati</taxon>
        <taxon>Bacillota</taxon>
        <taxon>Bacilli</taxon>
        <taxon>Bacillales</taxon>
        <taxon>Bacillaceae</taxon>
        <taxon>Pseudogracilibacillus</taxon>
    </lineage>
</organism>
<feature type="transmembrane region" description="Helical" evidence="1">
    <location>
        <begin position="332"/>
        <end position="349"/>
    </location>
</feature>
<feature type="transmembrane region" description="Helical" evidence="1">
    <location>
        <begin position="212"/>
        <end position="231"/>
    </location>
</feature>
<protein>
    <recommendedName>
        <fullName evidence="4">DUF4173 domain-containing protein</fullName>
    </recommendedName>
</protein>
<keyword evidence="1" id="KW-0472">Membrane</keyword>
<feature type="transmembrane region" description="Helical" evidence="1">
    <location>
        <begin position="33"/>
        <end position="49"/>
    </location>
</feature>
<gene>
    <name evidence="2" type="ORF">H9895_12445</name>
</gene>
<feature type="transmembrane region" description="Helical" evidence="1">
    <location>
        <begin position="147"/>
        <end position="165"/>
    </location>
</feature>
<comment type="caution">
    <text evidence="2">The sequence shown here is derived from an EMBL/GenBank/DDBJ whole genome shotgun (WGS) entry which is preliminary data.</text>
</comment>
<feature type="transmembrane region" description="Helical" evidence="1">
    <location>
        <begin position="85"/>
        <end position="103"/>
    </location>
</feature>
<evidence type="ECO:0000313" key="3">
    <source>
        <dbReference type="Proteomes" id="UP000823937"/>
    </source>
</evidence>
<feature type="transmembrane region" description="Helical" evidence="1">
    <location>
        <begin position="237"/>
        <end position="257"/>
    </location>
</feature>
<keyword evidence="1" id="KW-1133">Transmembrane helix</keyword>
<reference evidence="2" key="2">
    <citation type="submission" date="2021-04" db="EMBL/GenBank/DDBJ databases">
        <authorList>
            <person name="Gilroy R."/>
        </authorList>
    </citation>
    <scope>NUCLEOTIDE SEQUENCE</scope>
    <source>
        <strain evidence="2">CHK169-2315</strain>
    </source>
</reference>
<feature type="transmembrane region" description="Helical" evidence="1">
    <location>
        <begin position="171"/>
        <end position="191"/>
    </location>
</feature>
<feature type="transmembrane region" description="Helical" evidence="1">
    <location>
        <begin position="61"/>
        <end position="79"/>
    </location>
</feature>
<proteinExistence type="predicted"/>
<name>A0A9D1PQT3_9BACI</name>
<feature type="transmembrane region" description="Helical" evidence="1">
    <location>
        <begin position="302"/>
        <end position="320"/>
    </location>
</feature>
<dbReference type="Proteomes" id="UP000823937">
    <property type="component" value="Unassembled WGS sequence"/>
</dbReference>
<keyword evidence="1" id="KW-0812">Transmembrane</keyword>